<dbReference type="EMBL" id="LR824022">
    <property type="protein sequence ID" value="CAD0203477.1"/>
    <property type="molecule type" value="Genomic_DNA"/>
</dbReference>
<proteinExistence type="predicted"/>
<dbReference type="OrthoDB" id="445826at2759"/>
<sequence>MCVIPDTDVTREAIVAGKRETSCSDHAWVRARQLRECESFVIECFISDHHNMIGVAFPIDNNTNMDDWGMECRYVINNKLVYQEICDYDWSLLLDIECTYIVNIQRVTWH</sequence>
<protein>
    <submittedName>
        <fullName evidence="1">Uncharacterized protein</fullName>
    </submittedName>
</protein>
<dbReference type="Proteomes" id="UP001154114">
    <property type="component" value="Chromosome 19"/>
</dbReference>
<organism evidence="1 2">
    <name type="scientific">Chrysodeixis includens</name>
    <name type="common">Soybean looper</name>
    <name type="synonym">Pseudoplusia includens</name>
    <dbReference type="NCBI Taxonomy" id="689277"/>
    <lineage>
        <taxon>Eukaryota</taxon>
        <taxon>Metazoa</taxon>
        <taxon>Ecdysozoa</taxon>
        <taxon>Arthropoda</taxon>
        <taxon>Hexapoda</taxon>
        <taxon>Insecta</taxon>
        <taxon>Pterygota</taxon>
        <taxon>Neoptera</taxon>
        <taxon>Endopterygota</taxon>
        <taxon>Lepidoptera</taxon>
        <taxon>Glossata</taxon>
        <taxon>Ditrysia</taxon>
        <taxon>Noctuoidea</taxon>
        <taxon>Noctuidae</taxon>
        <taxon>Plusiinae</taxon>
        <taxon>Chrysodeixis</taxon>
    </lineage>
</organism>
<accession>A0A9N8KX23</accession>
<gene>
    <name evidence="1" type="ORF">CINC_LOCUS5128</name>
</gene>
<name>A0A9N8KX23_CHRIL</name>
<keyword evidence="2" id="KW-1185">Reference proteome</keyword>
<evidence type="ECO:0000313" key="1">
    <source>
        <dbReference type="EMBL" id="CAD0203477.1"/>
    </source>
</evidence>
<evidence type="ECO:0000313" key="2">
    <source>
        <dbReference type="Proteomes" id="UP001154114"/>
    </source>
</evidence>
<dbReference type="AlphaFoldDB" id="A0A9N8KX23"/>
<reference evidence="1" key="1">
    <citation type="submission" date="2021-12" db="EMBL/GenBank/DDBJ databases">
        <authorList>
            <person name="King R."/>
        </authorList>
    </citation>
    <scope>NUCLEOTIDE SEQUENCE</scope>
</reference>